<dbReference type="GeneID" id="87830511"/>
<accession>A0AAN6YZH2</accession>
<protein>
    <submittedName>
        <fullName evidence="2">Uncharacterized protein</fullName>
    </submittedName>
</protein>
<sequence>MTDSAETTLPSYEEQDSPQNRVLLNPKTRRIRWTLNGPLETAITLARDRFFDPDEVPEPYHQGHAFAQAPLTKPKVSSLKLYVETLDDWDHLWMEIHRDHTDPNATYDPANVVYGPLPGVDEAELRGGKHLLVCCGLKRPWGRKTQLVVKATGNFVTIHDFISTVHPYLMARRGDIIETMNLDPGRTRKPFGRKTKLMVTWQCAKGVEIWDEADWRAYHTRNKPKLPLSSLNLPPALVNAMRLEAQRKRERPRSKTLEELWGSDDE</sequence>
<evidence type="ECO:0000313" key="2">
    <source>
        <dbReference type="EMBL" id="KAK4119960.1"/>
    </source>
</evidence>
<dbReference type="RefSeq" id="XP_062643733.1">
    <property type="nucleotide sequence ID" value="XM_062793742.1"/>
</dbReference>
<name>A0AAN6YZH2_9PEZI</name>
<gene>
    <name evidence="2" type="ORF">N657DRAFT_649527</name>
</gene>
<dbReference type="Proteomes" id="UP001302602">
    <property type="component" value="Unassembled WGS sequence"/>
</dbReference>
<proteinExistence type="predicted"/>
<reference evidence="2" key="2">
    <citation type="submission" date="2023-05" db="EMBL/GenBank/DDBJ databases">
        <authorList>
            <consortium name="Lawrence Berkeley National Laboratory"/>
            <person name="Steindorff A."/>
            <person name="Hensen N."/>
            <person name="Bonometti L."/>
            <person name="Westerberg I."/>
            <person name="Brannstrom I.O."/>
            <person name="Guillou S."/>
            <person name="Cros-Aarteil S."/>
            <person name="Calhoun S."/>
            <person name="Haridas S."/>
            <person name="Kuo A."/>
            <person name="Mondo S."/>
            <person name="Pangilinan J."/>
            <person name="Riley R."/>
            <person name="Labutti K."/>
            <person name="Andreopoulos B."/>
            <person name="Lipzen A."/>
            <person name="Chen C."/>
            <person name="Yanf M."/>
            <person name="Daum C."/>
            <person name="Ng V."/>
            <person name="Clum A."/>
            <person name="Ohm R."/>
            <person name="Martin F."/>
            <person name="Silar P."/>
            <person name="Natvig D."/>
            <person name="Lalanne C."/>
            <person name="Gautier V."/>
            <person name="Ament-Velasquez S.L."/>
            <person name="Kruys A."/>
            <person name="Hutchinson M.I."/>
            <person name="Powell A.J."/>
            <person name="Barry K."/>
            <person name="Miller A.N."/>
            <person name="Grigoriev I.V."/>
            <person name="Debuchy R."/>
            <person name="Gladieux P."/>
            <person name="Thoren M.H."/>
            <person name="Johannesson H."/>
        </authorList>
    </citation>
    <scope>NUCLEOTIDE SEQUENCE</scope>
    <source>
        <strain evidence="2">CBS 731.68</strain>
    </source>
</reference>
<reference evidence="2" key="1">
    <citation type="journal article" date="2023" name="Mol. Phylogenet. Evol.">
        <title>Genome-scale phylogeny and comparative genomics of the fungal order Sordariales.</title>
        <authorList>
            <person name="Hensen N."/>
            <person name="Bonometti L."/>
            <person name="Westerberg I."/>
            <person name="Brannstrom I.O."/>
            <person name="Guillou S."/>
            <person name="Cros-Aarteil S."/>
            <person name="Calhoun S."/>
            <person name="Haridas S."/>
            <person name="Kuo A."/>
            <person name="Mondo S."/>
            <person name="Pangilinan J."/>
            <person name="Riley R."/>
            <person name="LaButti K."/>
            <person name="Andreopoulos B."/>
            <person name="Lipzen A."/>
            <person name="Chen C."/>
            <person name="Yan M."/>
            <person name="Daum C."/>
            <person name="Ng V."/>
            <person name="Clum A."/>
            <person name="Steindorff A."/>
            <person name="Ohm R.A."/>
            <person name="Martin F."/>
            <person name="Silar P."/>
            <person name="Natvig D.O."/>
            <person name="Lalanne C."/>
            <person name="Gautier V."/>
            <person name="Ament-Velasquez S.L."/>
            <person name="Kruys A."/>
            <person name="Hutchinson M.I."/>
            <person name="Powell A.J."/>
            <person name="Barry K."/>
            <person name="Miller A.N."/>
            <person name="Grigoriev I.V."/>
            <person name="Debuchy R."/>
            <person name="Gladieux P."/>
            <person name="Hiltunen Thoren M."/>
            <person name="Johannesson H."/>
        </authorList>
    </citation>
    <scope>NUCLEOTIDE SEQUENCE</scope>
    <source>
        <strain evidence="2">CBS 731.68</strain>
    </source>
</reference>
<feature type="region of interest" description="Disordered" evidence="1">
    <location>
        <begin position="245"/>
        <end position="266"/>
    </location>
</feature>
<organism evidence="2 3">
    <name type="scientific">Parathielavia appendiculata</name>
    <dbReference type="NCBI Taxonomy" id="2587402"/>
    <lineage>
        <taxon>Eukaryota</taxon>
        <taxon>Fungi</taxon>
        <taxon>Dikarya</taxon>
        <taxon>Ascomycota</taxon>
        <taxon>Pezizomycotina</taxon>
        <taxon>Sordariomycetes</taxon>
        <taxon>Sordariomycetidae</taxon>
        <taxon>Sordariales</taxon>
        <taxon>Chaetomiaceae</taxon>
        <taxon>Parathielavia</taxon>
    </lineage>
</organism>
<dbReference type="AlphaFoldDB" id="A0AAN6YZH2"/>
<keyword evidence="3" id="KW-1185">Reference proteome</keyword>
<evidence type="ECO:0000256" key="1">
    <source>
        <dbReference type="SAM" id="MobiDB-lite"/>
    </source>
</evidence>
<dbReference type="EMBL" id="MU853242">
    <property type="protein sequence ID" value="KAK4119960.1"/>
    <property type="molecule type" value="Genomic_DNA"/>
</dbReference>
<comment type="caution">
    <text evidence="2">The sequence shown here is derived from an EMBL/GenBank/DDBJ whole genome shotgun (WGS) entry which is preliminary data.</text>
</comment>
<evidence type="ECO:0000313" key="3">
    <source>
        <dbReference type="Proteomes" id="UP001302602"/>
    </source>
</evidence>